<dbReference type="AlphaFoldDB" id="A0A6V7RYK2"/>
<dbReference type="NCBIfam" id="TIGR01590">
    <property type="entry name" value="yir-bir-cir_Pla"/>
    <property type="match status" value="1"/>
</dbReference>
<organism evidence="2 3">
    <name type="scientific">Plasmodium vinckei brucechwatti</name>
    <dbReference type="NCBI Taxonomy" id="119398"/>
    <lineage>
        <taxon>Eukaryota</taxon>
        <taxon>Sar</taxon>
        <taxon>Alveolata</taxon>
        <taxon>Apicomplexa</taxon>
        <taxon>Aconoidasida</taxon>
        <taxon>Haemosporida</taxon>
        <taxon>Plasmodiidae</taxon>
        <taxon>Plasmodium</taxon>
        <taxon>Plasmodium (Vinckeia)</taxon>
    </lineage>
</organism>
<evidence type="ECO:0000313" key="3">
    <source>
        <dbReference type="Proteomes" id="UP000515550"/>
    </source>
</evidence>
<evidence type="ECO:0000313" key="2">
    <source>
        <dbReference type="EMBL" id="CAD2086706.1"/>
    </source>
</evidence>
<keyword evidence="1" id="KW-0472">Membrane</keyword>
<keyword evidence="1" id="KW-0812">Transmembrane</keyword>
<dbReference type="Proteomes" id="UP000515550">
    <property type="component" value="Chromosome PVBDA_05"/>
</dbReference>
<sequence>MGKSDYSIEDLYKDIIKINNYFFEKKLKDGGTVLIVNEPIHDYCHYENNSGSGKCDGYYQMASSGVIHLLKNLKNNHKLEDDKLAEYAILWLNYKLNIFQKTKGTKLNDFYTNYIETNNDYNKEINGNDGLTYKDIINKKKDLMDMDIKEISHFNYPFSLLCYLYSMVYDAYTYCKFYSGFAKDLADSFIIRNKLPNNKEGSSYRKLLSTLSDDYNKLKDIYNRKKSCDFPSIPKIEYQKRPVVDSEQILGHTSEVTSSNSSILSTLIPGLSTFSVIPVFLGIAYKYSLFGVDKLFQRQYLRTKLKKVKKKMKLNI</sequence>
<dbReference type="InterPro" id="IPR006477">
    <property type="entry name" value="Yir_bir_cir"/>
</dbReference>
<feature type="transmembrane region" description="Helical" evidence="1">
    <location>
        <begin position="263"/>
        <end position="285"/>
    </location>
</feature>
<dbReference type="Pfam" id="PF06022">
    <property type="entry name" value="Cir_Bir_Yir"/>
    <property type="match status" value="1"/>
</dbReference>
<gene>
    <name evidence="2" type="ORF">PVBDA_0500030</name>
</gene>
<keyword evidence="1" id="KW-1133">Transmembrane helix</keyword>
<accession>A0A6V7RYK2</accession>
<name>A0A6V7RYK2_PLAVN</name>
<dbReference type="EMBL" id="LR865383">
    <property type="protein sequence ID" value="CAD2086706.1"/>
    <property type="molecule type" value="Genomic_DNA"/>
</dbReference>
<evidence type="ECO:0000256" key="1">
    <source>
        <dbReference type="SAM" id="Phobius"/>
    </source>
</evidence>
<proteinExistence type="predicted"/>
<protein>
    <submittedName>
        <fullName evidence="2">CIR protein PIR protein</fullName>
    </submittedName>
</protein>
<reference evidence="2 3" key="1">
    <citation type="submission" date="2020-08" db="EMBL/GenBank/DDBJ databases">
        <authorList>
            <person name="Ramaprasad A."/>
        </authorList>
    </citation>
    <scope>NUCLEOTIDE SEQUENCE [LARGE SCALE GENOMIC DNA]</scope>
</reference>
<dbReference type="VEuPathDB" id="PlasmoDB:PVBDA_0500030"/>